<feature type="compositionally biased region" description="Basic and acidic residues" evidence="1">
    <location>
        <begin position="15"/>
        <end position="27"/>
    </location>
</feature>
<dbReference type="EMBL" id="QNUK01000665">
    <property type="protein sequence ID" value="KAF5890626.1"/>
    <property type="molecule type" value="Genomic_DNA"/>
</dbReference>
<name>A0A8J4WTR5_CLAMG</name>
<sequence length="58" mass="6112">MNGSSEVSPSTQEIQLRRGPADKRAKAGESVSQCGSGIISFSRRGGHTAHRAKASSQR</sequence>
<gene>
    <name evidence="2" type="ORF">DAT39_019670</name>
</gene>
<evidence type="ECO:0000313" key="3">
    <source>
        <dbReference type="Proteomes" id="UP000727407"/>
    </source>
</evidence>
<feature type="region of interest" description="Disordered" evidence="1">
    <location>
        <begin position="1"/>
        <end position="58"/>
    </location>
</feature>
<accession>A0A8J4WTR5</accession>
<proteinExistence type="predicted"/>
<feature type="compositionally biased region" description="Basic residues" evidence="1">
    <location>
        <begin position="44"/>
        <end position="58"/>
    </location>
</feature>
<feature type="compositionally biased region" description="Polar residues" evidence="1">
    <location>
        <begin position="1"/>
        <end position="14"/>
    </location>
</feature>
<protein>
    <submittedName>
        <fullName evidence="2">Uncharacterized protein</fullName>
    </submittedName>
</protein>
<evidence type="ECO:0000313" key="2">
    <source>
        <dbReference type="EMBL" id="KAF5890626.1"/>
    </source>
</evidence>
<reference evidence="2" key="1">
    <citation type="submission" date="2020-07" db="EMBL/GenBank/DDBJ databases">
        <title>Clarias magur genome sequencing, assembly and annotation.</title>
        <authorList>
            <person name="Kushwaha B."/>
            <person name="Kumar R."/>
            <person name="Das P."/>
            <person name="Joshi C.G."/>
            <person name="Kumar D."/>
            <person name="Nagpure N.S."/>
            <person name="Pandey M."/>
            <person name="Agarwal S."/>
            <person name="Srivastava S."/>
            <person name="Singh M."/>
            <person name="Sahoo L."/>
            <person name="Jayasankar P."/>
            <person name="Meher P.K."/>
            <person name="Koringa P.G."/>
            <person name="Iquebal M.A."/>
            <person name="Das S.P."/>
            <person name="Bit A."/>
            <person name="Patnaik S."/>
            <person name="Patel N."/>
            <person name="Shah T.M."/>
            <person name="Hinsu A."/>
            <person name="Jena J.K."/>
        </authorList>
    </citation>
    <scope>NUCLEOTIDE SEQUENCE</scope>
    <source>
        <strain evidence="2">CIFAMagur01</strain>
        <tissue evidence="2">Testis</tissue>
    </source>
</reference>
<comment type="caution">
    <text evidence="2">The sequence shown here is derived from an EMBL/GenBank/DDBJ whole genome shotgun (WGS) entry which is preliminary data.</text>
</comment>
<evidence type="ECO:0000256" key="1">
    <source>
        <dbReference type="SAM" id="MobiDB-lite"/>
    </source>
</evidence>
<dbReference type="Proteomes" id="UP000727407">
    <property type="component" value="Unassembled WGS sequence"/>
</dbReference>
<organism evidence="2 3">
    <name type="scientific">Clarias magur</name>
    <name type="common">Asian catfish</name>
    <name type="synonym">Macropteronotus magur</name>
    <dbReference type="NCBI Taxonomy" id="1594786"/>
    <lineage>
        <taxon>Eukaryota</taxon>
        <taxon>Metazoa</taxon>
        <taxon>Chordata</taxon>
        <taxon>Craniata</taxon>
        <taxon>Vertebrata</taxon>
        <taxon>Euteleostomi</taxon>
        <taxon>Actinopterygii</taxon>
        <taxon>Neopterygii</taxon>
        <taxon>Teleostei</taxon>
        <taxon>Ostariophysi</taxon>
        <taxon>Siluriformes</taxon>
        <taxon>Clariidae</taxon>
        <taxon>Clarias</taxon>
    </lineage>
</organism>
<dbReference type="AlphaFoldDB" id="A0A8J4WTR5"/>
<keyword evidence="3" id="KW-1185">Reference proteome</keyword>